<evidence type="ECO:0000256" key="2">
    <source>
        <dbReference type="ARBA" id="ARBA00022448"/>
    </source>
</evidence>
<name>A0A8H4IWE4_9PEZI</name>
<feature type="transmembrane region" description="Helical" evidence="6">
    <location>
        <begin position="224"/>
        <end position="244"/>
    </location>
</feature>
<dbReference type="InterPro" id="IPR020846">
    <property type="entry name" value="MFS_dom"/>
</dbReference>
<gene>
    <name evidence="8" type="ORF">GTA08_BOTSDO04402</name>
</gene>
<dbReference type="PANTHER" id="PTHR43791">
    <property type="entry name" value="PERMEASE-RELATED"/>
    <property type="match status" value="1"/>
</dbReference>
<comment type="subcellular location">
    <subcellularLocation>
        <location evidence="1">Membrane</location>
        <topology evidence="1">Multi-pass membrane protein</topology>
    </subcellularLocation>
</comment>
<proteinExistence type="predicted"/>
<feature type="transmembrane region" description="Helical" evidence="6">
    <location>
        <begin position="450"/>
        <end position="470"/>
    </location>
</feature>
<dbReference type="OrthoDB" id="6730379at2759"/>
<keyword evidence="5 6" id="KW-0472">Membrane</keyword>
<feature type="transmembrane region" description="Helical" evidence="6">
    <location>
        <begin position="420"/>
        <end position="438"/>
    </location>
</feature>
<dbReference type="EMBL" id="WWBZ02000022">
    <property type="protein sequence ID" value="KAF4308446.1"/>
    <property type="molecule type" value="Genomic_DNA"/>
</dbReference>
<dbReference type="SUPFAM" id="SSF103473">
    <property type="entry name" value="MFS general substrate transporter"/>
    <property type="match status" value="1"/>
</dbReference>
<dbReference type="Proteomes" id="UP000572817">
    <property type="component" value="Unassembled WGS sequence"/>
</dbReference>
<feature type="transmembrane region" description="Helical" evidence="6">
    <location>
        <begin position="191"/>
        <end position="212"/>
    </location>
</feature>
<dbReference type="Pfam" id="PF07690">
    <property type="entry name" value="MFS_1"/>
    <property type="match status" value="1"/>
</dbReference>
<sequence length="507" mass="56294">MSAEKKPFDASVPENDLANGSAEEISGVVRDIDVAARFLSTLDDTVVETPITPQEARKVLWKIDLTILPLIWISTIIAAVDKVVISNAAIYGMKADTHLVGDQYAWVGSIFYFGYLLFEYPTSFLIQRFPVAKFFSVTVLVWAIMMCCTAATHNFAGLATVRFIMGMAEACLFPVCNIITVMWWKNSEQPIRAACWMSQFSSIFTGIVSYGIGNANTSLASWRLLFLVLGAFSLIWAVIVFLFLPDSPMQCRYMNDREKFICLQRVKDNNTGIEDKKTKWYQVRECVCDPKTWLLFIFSIAQNIPNGGLITFSAIIVSGLGYSTLITTVLGIPTGVIATAWSWVMAYPAGRFKNARCIIAASCNLVTIVCAVLMWKLPRSNKTGLLAAYYVFYTYWGPYVIGSSLPMANTSGHSKKVTMNAIYFIAYCTGNIIGPQVFRADDAPNYTHGYIGLLACLIVSMAAILAYGAMCAIENKRRDNTAGVAGETVEAFSDKTDKEKRDFRYTY</sequence>
<evidence type="ECO:0000256" key="5">
    <source>
        <dbReference type="ARBA" id="ARBA00023136"/>
    </source>
</evidence>
<evidence type="ECO:0000313" key="8">
    <source>
        <dbReference type="EMBL" id="KAF4308446.1"/>
    </source>
</evidence>
<accession>A0A8H4IWE4</accession>
<evidence type="ECO:0000256" key="6">
    <source>
        <dbReference type="SAM" id="Phobius"/>
    </source>
</evidence>
<evidence type="ECO:0000256" key="3">
    <source>
        <dbReference type="ARBA" id="ARBA00022692"/>
    </source>
</evidence>
<evidence type="ECO:0000256" key="1">
    <source>
        <dbReference type="ARBA" id="ARBA00004141"/>
    </source>
</evidence>
<protein>
    <submittedName>
        <fullName evidence="8">Allantoate permease</fullName>
    </submittedName>
</protein>
<feature type="transmembrane region" description="Helical" evidence="6">
    <location>
        <begin position="357"/>
        <end position="375"/>
    </location>
</feature>
<feature type="transmembrane region" description="Helical" evidence="6">
    <location>
        <begin position="322"/>
        <end position="345"/>
    </location>
</feature>
<feature type="transmembrane region" description="Helical" evidence="6">
    <location>
        <begin position="387"/>
        <end position="408"/>
    </location>
</feature>
<dbReference type="Gene3D" id="1.20.1250.20">
    <property type="entry name" value="MFS general substrate transporter like domains"/>
    <property type="match status" value="2"/>
</dbReference>
<feature type="domain" description="Major facilitator superfamily (MFS) profile" evidence="7">
    <location>
        <begin position="67"/>
        <end position="507"/>
    </location>
</feature>
<keyword evidence="4 6" id="KW-1133">Transmembrane helix</keyword>
<organism evidence="8 9">
    <name type="scientific">Botryosphaeria dothidea</name>
    <dbReference type="NCBI Taxonomy" id="55169"/>
    <lineage>
        <taxon>Eukaryota</taxon>
        <taxon>Fungi</taxon>
        <taxon>Dikarya</taxon>
        <taxon>Ascomycota</taxon>
        <taxon>Pezizomycotina</taxon>
        <taxon>Dothideomycetes</taxon>
        <taxon>Dothideomycetes incertae sedis</taxon>
        <taxon>Botryosphaeriales</taxon>
        <taxon>Botryosphaeriaceae</taxon>
        <taxon>Botryosphaeria</taxon>
    </lineage>
</organism>
<keyword evidence="3 6" id="KW-0812">Transmembrane</keyword>
<dbReference type="GO" id="GO:0016020">
    <property type="term" value="C:membrane"/>
    <property type="evidence" value="ECO:0007669"/>
    <property type="project" value="UniProtKB-SubCell"/>
</dbReference>
<dbReference type="PROSITE" id="PS50850">
    <property type="entry name" value="MFS"/>
    <property type="match status" value="1"/>
</dbReference>
<dbReference type="InterPro" id="IPR036259">
    <property type="entry name" value="MFS_trans_sf"/>
</dbReference>
<dbReference type="GO" id="GO:0022857">
    <property type="term" value="F:transmembrane transporter activity"/>
    <property type="evidence" value="ECO:0007669"/>
    <property type="project" value="InterPro"/>
</dbReference>
<feature type="transmembrane region" description="Helical" evidence="6">
    <location>
        <begin position="103"/>
        <end position="122"/>
    </location>
</feature>
<evidence type="ECO:0000313" key="9">
    <source>
        <dbReference type="Proteomes" id="UP000572817"/>
    </source>
</evidence>
<feature type="transmembrane region" description="Helical" evidence="6">
    <location>
        <begin position="67"/>
        <end position="91"/>
    </location>
</feature>
<feature type="transmembrane region" description="Helical" evidence="6">
    <location>
        <begin position="293"/>
        <end position="316"/>
    </location>
</feature>
<dbReference type="InterPro" id="IPR011701">
    <property type="entry name" value="MFS"/>
</dbReference>
<evidence type="ECO:0000256" key="4">
    <source>
        <dbReference type="ARBA" id="ARBA00022989"/>
    </source>
</evidence>
<comment type="caution">
    <text evidence="8">The sequence shown here is derived from an EMBL/GenBank/DDBJ whole genome shotgun (WGS) entry which is preliminary data.</text>
</comment>
<evidence type="ECO:0000259" key="7">
    <source>
        <dbReference type="PROSITE" id="PS50850"/>
    </source>
</evidence>
<dbReference type="AlphaFoldDB" id="A0A8H4IWE4"/>
<feature type="transmembrane region" description="Helical" evidence="6">
    <location>
        <begin position="162"/>
        <end position="184"/>
    </location>
</feature>
<feature type="transmembrane region" description="Helical" evidence="6">
    <location>
        <begin position="134"/>
        <end position="156"/>
    </location>
</feature>
<keyword evidence="9" id="KW-1185">Reference proteome</keyword>
<keyword evidence="2" id="KW-0813">Transport</keyword>
<reference evidence="8" key="1">
    <citation type="submission" date="2020-04" db="EMBL/GenBank/DDBJ databases">
        <title>Genome Assembly and Annotation of Botryosphaeria dothidea sdau 11-99, a Latent Pathogen of Apple Fruit Ring Rot in China.</title>
        <authorList>
            <person name="Yu C."/>
            <person name="Diao Y."/>
            <person name="Lu Q."/>
            <person name="Zhao J."/>
            <person name="Cui S."/>
            <person name="Peng C."/>
            <person name="He B."/>
            <person name="Liu H."/>
        </authorList>
    </citation>
    <scope>NUCLEOTIDE SEQUENCE [LARGE SCALE GENOMIC DNA]</scope>
    <source>
        <strain evidence="8">Sdau11-99</strain>
    </source>
</reference>
<dbReference type="PANTHER" id="PTHR43791:SF97">
    <property type="entry name" value="ALLANTOATE TRANSPORTER, PUTATIVE (AFU_ORTHOLOGUE AFUA_1G14700)-RELATED"/>
    <property type="match status" value="1"/>
</dbReference>